<dbReference type="SUPFAM" id="SSF56601">
    <property type="entry name" value="beta-lactamase/transpeptidase-like"/>
    <property type="match status" value="1"/>
</dbReference>
<keyword evidence="2 10" id="KW-0732">Signal</keyword>
<dbReference type="GO" id="GO:0008360">
    <property type="term" value="P:regulation of cell shape"/>
    <property type="evidence" value="ECO:0007669"/>
    <property type="project" value="UniProtKB-KW"/>
</dbReference>
<keyword evidence="13" id="KW-1185">Reference proteome</keyword>
<keyword evidence="3" id="KW-0378">Hydrolase</keyword>
<feature type="binding site" evidence="8">
    <location>
        <position position="247"/>
    </location>
    <ligand>
        <name>substrate</name>
    </ligand>
</feature>
<keyword evidence="5" id="KW-0573">Peptidoglycan synthesis</keyword>
<organism evidence="12 13">
    <name type="scientific">Weissella coleopterorum</name>
    <dbReference type="NCBI Taxonomy" id="2714949"/>
    <lineage>
        <taxon>Bacteria</taxon>
        <taxon>Bacillati</taxon>
        <taxon>Bacillota</taxon>
        <taxon>Bacilli</taxon>
        <taxon>Lactobacillales</taxon>
        <taxon>Lactobacillaceae</taxon>
        <taxon>Weissella</taxon>
    </lineage>
</organism>
<feature type="signal peptide" evidence="10">
    <location>
        <begin position="1"/>
        <end position="25"/>
    </location>
</feature>
<evidence type="ECO:0000256" key="2">
    <source>
        <dbReference type="ARBA" id="ARBA00022729"/>
    </source>
</evidence>
<dbReference type="GO" id="GO:0009002">
    <property type="term" value="F:serine-type D-Ala-D-Ala carboxypeptidase activity"/>
    <property type="evidence" value="ECO:0007669"/>
    <property type="project" value="InterPro"/>
</dbReference>
<dbReference type="GO" id="GO:0071555">
    <property type="term" value="P:cell wall organization"/>
    <property type="evidence" value="ECO:0007669"/>
    <property type="project" value="UniProtKB-KW"/>
</dbReference>
<keyword evidence="6" id="KW-0961">Cell wall biogenesis/degradation</keyword>
<comment type="similarity">
    <text evidence="1 9">Belongs to the peptidase S11 family.</text>
</comment>
<dbReference type="PANTHER" id="PTHR21581">
    <property type="entry name" value="D-ALANYL-D-ALANINE CARBOXYPEPTIDASE"/>
    <property type="match status" value="1"/>
</dbReference>
<reference evidence="12 13" key="1">
    <citation type="submission" date="2020-03" db="EMBL/GenBank/DDBJ databases">
        <title>Weissella sp. nov., isolated from Cybister lewisianus.</title>
        <authorList>
            <person name="Hyun D.-W."/>
            <person name="Bae J.-W."/>
        </authorList>
    </citation>
    <scope>NUCLEOTIDE SEQUENCE [LARGE SCALE GENOMIC DNA]</scope>
    <source>
        <strain evidence="12 13">HDW19</strain>
    </source>
</reference>
<evidence type="ECO:0000256" key="10">
    <source>
        <dbReference type="SAM" id="SignalP"/>
    </source>
</evidence>
<evidence type="ECO:0000256" key="6">
    <source>
        <dbReference type="ARBA" id="ARBA00023316"/>
    </source>
</evidence>
<dbReference type="GO" id="GO:0006508">
    <property type="term" value="P:proteolysis"/>
    <property type="evidence" value="ECO:0007669"/>
    <property type="project" value="InterPro"/>
</dbReference>
<gene>
    <name evidence="12" type="ORF">G7084_01875</name>
</gene>
<dbReference type="RefSeq" id="WP_166009532.1">
    <property type="nucleotide sequence ID" value="NZ_CP049888.1"/>
</dbReference>
<evidence type="ECO:0000259" key="11">
    <source>
        <dbReference type="Pfam" id="PF00768"/>
    </source>
</evidence>
<feature type="active site" description="Acyl-ester intermediate" evidence="7">
    <location>
        <position position="64"/>
    </location>
</feature>
<dbReference type="PRINTS" id="PR00725">
    <property type="entry name" value="DADACBPTASE1"/>
</dbReference>
<evidence type="ECO:0000256" key="7">
    <source>
        <dbReference type="PIRSR" id="PIRSR618044-1"/>
    </source>
</evidence>
<feature type="active site" description="Acyl-ester intermediate" evidence="7">
    <location>
        <position position="61"/>
    </location>
</feature>
<evidence type="ECO:0000256" key="1">
    <source>
        <dbReference type="ARBA" id="ARBA00007164"/>
    </source>
</evidence>
<feature type="domain" description="Peptidase S11 D-alanyl-D-alanine carboxypeptidase A N-terminal" evidence="11">
    <location>
        <begin position="27"/>
        <end position="277"/>
    </location>
</feature>
<dbReference type="GO" id="GO:0009252">
    <property type="term" value="P:peptidoglycan biosynthetic process"/>
    <property type="evidence" value="ECO:0007669"/>
    <property type="project" value="UniProtKB-KW"/>
</dbReference>
<dbReference type="Proteomes" id="UP000500741">
    <property type="component" value="Chromosome"/>
</dbReference>
<evidence type="ECO:0000256" key="4">
    <source>
        <dbReference type="ARBA" id="ARBA00022960"/>
    </source>
</evidence>
<feature type="active site" evidence="7">
    <location>
        <position position="125"/>
    </location>
</feature>
<protein>
    <submittedName>
        <fullName evidence="12">D-alanyl-D-alanine carboxypeptidase</fullName>
    </submittedName>
</protein>
<dbReference type="Pfam" id="PF00768">
    <property type="entry name" value="Peptidase_S11"/>
    <property type="match status" value="1"/>
</dbReference>
<dbReference type="InterPro" id="IPR018044">
    <property type="entry name" value="Peptidase_S11"/>
</dbReference>
<dbReference type="InterPro" id="IPR001967">
    <property type="entry name" value="Peptidase_S11_N"/>
</dbReference>
<dbReference type="InterPro" id="IPR012338">
    <property type="entry name" value="Beta-lactam/transpept-like"/>
</dbReference>
<sequence>MKIKILKGVTVLLLGLILGQSFAQAAAITPTSAAPAEITVDVNSGQVIASKNDQERLPIASVSKLIVIYLVEQAIQSGQFTHTTKVKVPAKIAAFSQDSGVANVELSAERTYTIEQLESAALVASANGAAMALADQVCGSQDKFYQVANQLLTSWGIKNANIISASGLSENDMGSFRNQKLDASLENKLSAREVAMIAWHLVRDYPQIFKLTNQKEAEFPKPDNSNQTMKNTNELLWSSKYQFKGLKTGTTVHDGQNVVGYTQLDKIPVLTVVLNAAEGQNFTETENMLDQIKNQTNLVKVTARQQIYIKNAKNKQGLVELEPQKAITVFAKERQLATKQTFKVNSEQAEAPFNRHQWLAIQRVLFKNEALNDYLGEQPSLRYQTVNKVKVANPIVMIFRPVVAWFEKVF</sequence>
<accession>A0A6G8AYL1</accession>
<dbReference type="Gene3D" id="3.40.710.10">
    <property type="entry name" value="DD-peptidase/beta-lactamase superfamily"/>
    <property type="match status" value="1"/>
</dbReference>
<feature type="chain" id="PRO_5026287935" evidence="10">
    <location>
        <begin position="26"/>
        <end position="410"/>
    </location>
</feature>
<evidence type="ECO:0000256" key="9">
    <source>
        <dbReference type="RuleBase" id="RU004016"/>
    </source>
</evidence>
<evidence type="ECO:0000313" key="12">
    <source>
        <dbReference type="EMBL" id="QIL50181.1"/>
    </source>
</evidence>
<keyword evidence="12" id="KW-0645">Protease</keyword>
<dbReference type="PANTHER" id="PTHR21581:SF11">
    <property type="entry name" value="D-ALANYL-D-ALANINE CARBOXYPEPTIDASE DACA"/>
    <property type="match status" value="1"/>
</dbReference>
<evidence type="ECO:0000256" key="8">
    <source>
        <dbReference type="PIRSR" id="PIRSR618044-2"/>
    </source>
</evidence>
<name>A0A6G8AYL1_9LACO</name>
<evidence type="ECO:0000256" key="3">
    <source>
        <dbReference type="ARBA" id="ARBA00022801"/>
    </source>
</evidence>
<dbReference type="KEGG" id="wco:G7084_01875"/>
<keyword evidence="4" id="KW-0133">Cell shape</keyword>
<evidence type="ECO:0000256" key="5">
    <source>
        <dbReference type="ARBA" id="ARBA00022984"/>
    </source>
</evidence>
<dbReference type="AlphaFoldDB" id="A0A6G8AYL1"/>
<evidence type="ECO:0000313" key="13">
    <source>
        <dbReference type="Proteomes" id="UP000500741"/>
    </source>
</evidence>
<dbReference type="EMBL" id="CP049888">
    <property type="protein sequence ID" value="QIL50181.1"/>
    <property type="molecule type" value="Genomic_DNA"/>
</dbReference>
<proteinExistence type="inferred from homology"/>
<keyword evidence="12" id="KW-0121">Carboxypeptidase</keyword>